<dbReference type="PROSITE" id="PS51257">
    <property type="entry name" value="PROKAR_LIPOPROTEIN"/>
    <property type="match status" value="1"/>
</dbReference>
<feature type="region of interest" description="Disordered" evidence="3">
    <location>
        <begin position="23"/>
        <end position="46"/>
    </location>
</feature>
<dbReference type="RefSeq" id="WP_179769290.1">
    <property type="nucleotide sequence ID" value="NZ_JACCFO010000001.1"/>
</dbReference>
<feature type="chain" id="PRO_5039038396" evidence="4">
    <location>
        <begin position="23"/>
        <end position="314"/>
    </location>
</feature>
<dbReference type="SUPFAM" id="SSF53807">
    <property type="entry name" value="Helical backbone' metal receptor"/>
    <property type="match status" value="1"/>
</dbReference>
<dbReference type="NCBIfam" id="NF038402">
    <property type="entry name" value="TroA_like"/>
    <property type="match status" value="1"/>
</dbReference>
<dbReference type="InterPro" id="IPR050902">
    <property type="entry name" value="ABC_Transporter_SBP"/>
</dbReference>
<evidence type="ECO:0000313" key="7">
    <source>
        <dbReference type="Proteomes" id="UP000575985"/>
    </source>
</evidence>
<gene>
    <name evidence="6" type="ORF">HNR12_004351</name>
</gene>
<dbReference type="InterPro" id="IPR002491">
    <property type="entry name" value="ABC_transptr_periplasmic_BD"/>
</dbReference>
<sequence>MRSARRLPAVLLLAALTLSACGGGQEPADQDQGAASPGEGFPVTVEDGTGEVTIEARPERIVSLSPSSTEMLFEIGAGDQVVAADEFSNYPEDAPTTDLSGFTPSVEAVSEYNPDLVIMARDAEDAAAQLREVDVPVLLIPAAETLDDTYSQMRMLGEATGHAQEADEAADRVESELDAVVQETTEEVGEVDLTYYHELDDGMYSATSQTFIGQVYERFGLENIADEAEDTAGGYPQLSAEFIVDQNPDLVFLAYEGEDAVADLRGRPAFDSVTAVKNDDIVQLDPDIASRWGPRVVDLAESVSEAVTAAARER</sequence>
<dbReference type="GO" id="GO:0071281">
    <property type="term" value="P:cellular response to iron ion"/>
    <property type="evidence" value="ECO:0007669"/>
    <property type="project" value="TreeGrafter"/>
</dbReference>
<keyword evidence="7" id="KW-1185">Reference proteome</keyword>
<dbReference type="Gene3D" id="3.40.50.1980">
    <property type="entry name" value="Nitrogenase molybdenum iron protein domain"/>
    <property type="match status" value="2"/>
</dbReference>
<accession>A0A853BT31</accession>
<comment type="caution">
    <text evidence="6">The sequence shown here is derived from an EMBL/GenBank/DDBJ whole genome shotgun (WGS) entry which is preliminary data.</text>
</comment>
<dbReference type="Proteomes" id="UP000575985">
    <property type="component" value="Unassembled WGS sequence"/>
</dbReference>
<reference evidence="6 7" key="1">
    <citation type="submission" date="2020-07" db="EMBL/GenBank/DDBJ databases">
        <title>Sequencing the genomes of 1000 actinobacteria strains.</title>
        <authorList>
            <person name="Klenk H.-P."/>
        </authorList>
    </citation>
    <scope>NUCLEOTIDE SEQUENCE [LARGE SCALE GENOMIC DNA]</scope>
    <source>
        <strain evidence="6 7">DSM 45927</strain>
    </source>
</reference>
<feature type="domain" description="Fe/B12 periplasmic-binding" evidence="5">
    <location>
        <begin position="60"/>
        <end position="311"/>
    </location>
</feature>
<evidence type="ECO:0000256" key="4">
    <source>
        <dbReference type="SAM" id="SignalP"/>
    </source>
</evidence>
<dbReference type="PANTHER" id="PTHR30535">
    <property type="entry name" value="VITAMIN B12-BINDING PROTEIN"/>
    <property type="match status" value="1"/>
</dbReference>
<keyword evidence="2 4" id="KW-0732">Signal</keyword>
<protein>
    <submittedName>
        <fullName evidence="6">Iron complex transport system substrate-binding protein</fullName>
    </submittedName>
</protein>
<comment type="similarity">
    <text evidence="1">Belongs to the bacterial solute-binding protein 8 family.</text>
</comment>
<evidence type="ECO:0000259" key="5">
    <source>
        <dbReference type="PROSITE" id="PS50983"/>
    </source>
</evidence>
<dbReference type="EMBL" id="JACCFO010000001">
    <property type="protein sequence ID" value="NYI98074.1"/>
    <property type="molecule type" value="Genomic_DNA"/>
</dbReference>
<evidence type="ECO:0000256" key="1">
    <source>
        <dbReference type="ARBA" id="ARBA00008814"/>
    </source>
</evidence>
<proteinExistence type="inferred from homology"/>
<feature type="signal peptide" evidence="4">
    <location>
        <begin position="1"/>
        <end position="22"/>
    </location>
</feature>
<organism evidence="6 7">
    <name type="scientific">Streptomonospora nanhaiensis</name>
    <dbReference type="NCBI Taxonomy" id="1323731"/>
    <lineage>
        <taxon>Bacteria</taxon>
        <taxon>Bacillati</taxon>
        <taxon>Actinomycetota</taxon>
        <taxon>Actinomycetes</taxon>
        <taxon>Streptosporangiales</taxon>
        <taxon>Nocardiopsidaceae</taxon>
        <taxon>Streptomonospora</taxon>
    </lineage>
</organism>
<name>A0A853BT31_9ACTN</name>
<dbReference type="CDD" id="cd01143">
    <property type="entry name" value="YvrC"/>
    <property type="match status" value="1"/>
</dbReference>
<dbReference type="AlphaFoldDB" id="A0A853BT31"/>
<evidence type="ECO:0000313" key="6">
    <source>
        <dbReference type="EMBL" id="NYI98074.1"/>
    </source>
</evidence>
<evidence type="ECO:0000256" key="2">
    <source>
        <dbReference type="ARBA" id="ARBA00022729"/>
    </source>
</evidence>
<dbReference type="InterPro" id="IPR054828">
    <property type="entry name" value="Vit_B12_bind_prot"/>
</dbReference>
<dbReference type="PANTHER" id="PTHR30535:SF34">
    <property type="entry name" value="MOLYBDATE-BINDING PROTEIN MOLA"/>
    <property type="match status" value="1"/>
</dbReference>
<evidence type="ECO:0000256" key="3">
    <source>
        <dbReference type="SAM" id="MobiDB-lite"/>
    </source>
</evidence>
<dbReference type="Pfam" id="PF01497">
    <property type="entry name" value="Peripla_BP_2"/>
    <property type="match status" value="1"/>
</dbReference>
<dbReference type="PROSITE" id="PS50983">
    <property type="entry name" value="FE_B12_PBP"/>
    <property type="match status" value="1"/>
</dbReference>